<sequence>MNAGRGGRGLTPSQAVTLPEPKPRVRAGTFPSPKELRVRLIPLLQEEPSQPRGAASGWTRHASSVKRHPTPSHANTGERYGSEDKNIKCFICPLTCGGWRKCK</sequence>
<accession>A0AAV7TY64</accession>
<evidence type="ECO:0000313" key="3">
    <source>
        <dbReference type="Proteomes" id="UP001066276"/>
    </source>
</evidence>
<organism evidence="2 3">
    <name type="scientific">Pleurodeles waltl</name>
    <name type="common">Iberian ribbed newt</name>
    <dbReference type="NCBI Taxonomy" id="8319"/>
    <lineage>
        <taxon>Eukaryota</taxon>
        <taxon>Metazoa</taxon>
        <taxon>Chordata</taxon>
        <taxon>Craniata</taxon>
        <taxon>Vertebrata</taxon>
        <taxon>Euteleostomi</taxon>
        <taxon>Amphibia</taxon>
        <taxon>Batrachia</taxon>
        <taxon>Caudata</taxon>
        <taxon>Salamandroidea</taxon>
        <taxon>Salamandridae</taxon>
        <taxon>Pleurodelinae</taxon>
        <taxon>Pleurodeles</taxon>
    </lineage>
</organism>
<name>A0AAV7TY64_PLEWA</name>
<dbReference type="AlphaFoldDB" id="A0AAV7TY64"/>
<evidence type="ECO:0000313" key="2">
    <source>
        <dbReference type="EMBL" id="KAJ1181602.1"/>
    </source>
</evidence>
<gene>
    <name evidence="2" type="ORF">NDU88_006807</name>
</gene>
<reference evidence="2" key="1">
    <citation type="journal article" date="2022" name="bioRxiv">
        <title>Sequencing and chromosome-scale assembly of the giantPleurodeles waltlgenome.</title>
        <authorList>
            <person name="Brown T."/>
            <person name="Elewa A."/>
            <person name="Iarovenko S."/>
            <person name="Subramanian E."/>
            <person name="Araus A.J."/>
            <person name="Petzold A."/>
            <person name="Susuki M."/>
            <person name="Suzuki K.-i.T."/>
            <person name="Hayashi T."/>
            <person name="Toyoda A."/>
            <person name="Oliveira C."/>
            <person name="Osipova E."/>
            <person name="Leigh N.D."/>
            <person name="Simon A."/>
            <person name="Yun M.H."/>
        </authorList>
    </citation>
    <scope>NUCLEOTIDE SEQUENCE</scope>
    <source>
        <strain evidence="2">20211129_DDA</strain>
        <tissue evidence="2">Liver</tissue>
    </source>
</reference>
<dbReference type="EMBL" id="JANPWB010000006">
    <property type="protein sequence ID" value="KAJ1181602.1"/>
    <property type="molecule type" value="Genomic_DNA"/>
</dbReference>
<comment type="caution">
    <text evidence="2">The sequence shown here is derived from an EMBL/GenBank/DDBJ whole genome shotgun (WGS) entry which is preliminary data.</text>
</comment>
<proteinExistence type="predicted"/>
<keyword evidence="3" id="KW-1185">Reference proteome</keyword>
<protein>
    <submittedName>
        <fullName evidence="2">Uncharacterized protein</fullName>
    </submittedName>
</protein>
<feature type="region of interest" description="Disordered" evidence="1">
    <location>
        <begin position="1"/>
        <end position="30"/>
    </location>
</feature>
<evidence type="ECO:0000256" key="1">
    <source>
        <dbReference type="SAM" id="MobiDB-lite"/>
    </source>
</evidence>
<dbReference type="Proteomes" id="UP001066276">
    <property type="component" value="Chromosome 3_2"/>
</dbReference>
<feature type="region of interest" description="Disordered" evidence="1">
    <location>
        <begin position="44"/>
        <end position="81"/>
    </location>
</feature>